<dbReference type="OrthoDB" id="67700at2759"/>
<dbReference type="GeneID" id="100825534"/>
<dbReference type="Proteomes" id="UP000008810">
    <property type="component" value="Chromosome 4"/>
</dbReference>
<dbReference type="HOGENOM" id="CLU_000837_8_8_1"/>
<evidence type="ECO:0000313" key="12">
    <source>
        <dbReference type="EnsemblPlants" id="KQJ86490"/>
    </source>
</evidence>
<feature type="domain" description="R13L1/DRL21-like LRR repeat region" evidence="10">
    <location>
        <begin position="686"/>
        <end position="810"/>
    </location>
</feature>
<evidence type="ECO:0000256" key="5">
    <source>
        <dbReference type="ARBA" id="ARBA00022821"/>
    </source>
</evidence>
<dbReference type="Pfam" id="PF25019">
    <property type="entry name" value="LRR_R13L1-DRL21"/>
    <property type="match status" value="1"/>
</dbReference>
<dbReference type="InterPro" id="IPR032675">
    <property type="entry name" value="LRR_dom_sf"/>
</dbReference>
<evidence type="ECO:0000256" key="4">
    <source>
        <dbReference type="ARBA" id="ARBA00022741"/>
    </source>
</evidence>
<dbReference type="GO" id="GO:0042742">
    <property type="term" value="P:defense response to bacterium"/>
    <property type="evidence" value="ECO:0007669"/>
    <property type="project" value="UniProtKB-ARBA"/>
</dbReference>
<keyword evidence="6" id="KW-0067">ATP-binding</keyword>
<dbReference type="Gramene" id="KQJ86490">
    <property type="protein sequence ID" value="KQJ86490"/>
    <property type="gene ID" value="BRADI_4g05870v3"/>
</dbReference>
<reference evidence="11 12" key="1">
    <citation type="journal article" date="2010" name="Nature">
        <title>Genome sequencing and analysis of the model grass Brachypodium distachyon.</title>
        <authorList>
            <consortium name="International Brachypodium Initiative"/>
        </authorList>
    </citation>
    <scope>NUCLEOTIDE SEQUENCE [LARGE SCALE GENOMIC DNA]</scope>
    <source>
        <strain evidence="11 12">Bd21</strain>
    </source>
</reference>
<evidence type="ECO:0000256" key="6">
    <source>
        <dbReference type="ARBA" id="ARBA00022840"/>
    </source>
</evidence>
<evidence type="ECO:0000259" key="9">
    <source>
        <dbReference type="Pfam" id="PF23559"/>
    </source>
</evidence>
<dbReference type="FunFam" id="1.10.10.10:FF:000322">
    <property type="entry name" value="Probable disease resistance protein At1g63360"/>
    <property type="match status" value="1"/>
</dbReference>
<dbReference type="EMBL" id="CM000883">
    <property type="protein sequence ID" value="KQJ86490.1"/>
    <property type="molecule type" value="Genomic_DNA"/>
</dbReference>
<evidence type="ECO:0000259" key="8">
    <source>
        <dbReference type="Pfam" id="PF18052"/>
    </source>
</evidence>
<keyword evidence="13" id="KW-1185">Reference proteome</keyword>
<dbReference type="GO" id="GO:0043531">
    <property type="term" value="F:ADP binding"/>
    <property type="evidence" value="ECO:0007669"/>
    <property type="project" value="InterPro"/>
</dbReference>
<dbReference type="SUPFAM" id="SSF52540">
    <property type="entry name" value="P-loop containing nucleoside triphosphate hydrolases"/>
    <property type="match status" value="1"/>
</dbReference>
<evidence type="ECO:0000259" key="7">
    <source>
        <dbReference type="Pfam" id="PF00931"/>
    </source>
</evidence>
<dbReference type="eggNOG" id="KOG4658">
    <property type="taxonomic scope" value="Eukaryota"/>
</dbReference>
<keyword evidence="2" id="KW-0433">Leucine-rich repeat</keyword>
<evidence type="ECO:0000256" key="2">
    <source>
        <dbReference type="ARBA" id="ARBA00022614"/>
    </source>
</evidence>
<dbReference type="GO" id="GO:0002758">
    <property type="term" value="P:innate immune response-activating signaling pathway"/>
    <property type="evidence" value="ECO:0007669"/>
    <property type="project" value="UniProtKB-ARBA"/>
</dbReference>
<dbReference type="Pfam" id="PF00931">
    <property type="entry name" value="NB-ARC"/>
    <property type="match status" value="1"/>
</dbReference>
<comment type="similarity">
    <text evidence="1">Belongs to the disease resistance NB-LRR family.</text>
</comment>
<organism evidence="12">
    <name type="scientific">Brachypodium distachyon</name>
    <name type="common">Purple false brome</name>
    <name type="synonym">Trachynia distachya</name>
    <dbReference type="NCBI Taxonomy" id="15368"/>
    <lineage>
        <taxon>Eukaryota</taxon>
        <taxon>Viridiplantae</taxon>
        <taxon>Streptophyta</taxon>
        <taxon>Embryophyta</taxon>
        <taxon>Tracheophyta</taxon>
        <taxon>Spermatophyta</taxon>
        <taxon>Magnoliopsida</taxon>
        <taxon>Liliopsida</taxon>
        <taxon>Poales</taxon>
        <taxon>Poaceae</taxon>
        <taxon>BOP clade</taxon>
        <taxon>Pooideae</taxon>
        <taxon>Stipodae</taxon>
        <taxon>Brachypodieae</taxon>
        <taxon>Brachypodium</taxon>
    </lineage>
</organism>
<accession>I1IHW7</accession>
<reference evidence="12" key="3">
    <citation type="submission" date="2018-08" db="UniProtKB">
        <authorList>
            <consortium name="EnsemblPlants"/>
        </authorList>
    </citation>
    <scope>IDENTIFICATION</scope>
    <source>
        <strain evidence="12">cv. Bd21</strain>
    </source>
</reference>
<reference evidence="11" key="2">
    <citation type="submission" date="2017-06" db="EMBL/GenBank/DDBJ databases">
        <title>WGS assembly of Brachypodium distachyon.</title>
        <authorList>
            <consortium name="The International Brachypodium Initiative"/>
            <person name="Lucas S."/>
            <person name="Harmon-Smith M."/>
            <person name="Lail K."/>
            <person name="Tice H."/>
            <person name="Grimwood J."/>
            <person name="Bruce D."/>
            <person name="Barry K."/>
            <person name="Shu S."/>
            <person name="Lindquist E."/>
            <person name="Wang M."/>
            <person name="Pitluck S."/>
            <person name="Vogel J.P."/>
            <person name="Garvin D.F."/>
            <person name="Mockler T.C."/>
            <person name="Schmutz J."/>
            <person name="Rokhsar D."/>
            <person name="Bevan M.W."/>
        </authorList>
    </citation>
    <scope>NUCLEOTIDE SEQUENCE</scope>
    <source>
        <strain evidence="11">Bd21</strain>
    </source>
</reference>
<dbReference type="EnsemblPlants" id="KQJ86490">
    <property type="protein sequence ID" value="KQJ86490"/>
    <property type="gene ID" value="BRADI_4g05870v3"/>
</dbReference>
<dbReference type="PRINTS" id="PR00364">
    <property type="entry name" value="DISEASERSIST"/>
</dbReference>
<keyword evidence="5" id="KW-0611">Plant defense</keyword>
<dbReference type="OMA" id="ECVTITD"/>
<sequence length="1245" mass="142778">MAEFVIGPLISLLKGKASSYLLNQYKVMKGMEEQRGKLERQLQAILGIIKDAEMGSSRQEVSVWLKALKKVSHEAIDVFDEFKYEALRREAKKKGQYTTLGFDTVKLFPSHNPIVFRHRMGKKLQRIVRTVGELVAEMNAFGFKQLQQAPPSKLWRITDSIMKDSEKDIVIRSRDDEKKKIVRILIDRASDEDLMVLPVVGMGGLGKTTFAQLIYDDPEIKKYFQFRRWCCVSDDFDVARIASDLCQTKEENREKALQDLQKIVAGKRYLIVLDDVWDQDADKWEKLKTCLKQGGKGSVVLTTTRKPEVARVMAAGEAVHHLEKLEHKYIKEMIQSRAFSSKNPNTDELGDIVNMVVDRCHGYPLAAKAFGSMLSTKTSMQEWKDVLTKSNICNEKTEILPILKLSYDDLPSHMKQCFAFCALFPKNHEIDVEDLIRLWMANDFISPQDEDRLEREYVEIFEELAWRSFFQDVNQTSPIGTHGKREQLRHRTTCKIHDLMHDIALSVMGEECVTIVAGYDRKRLFSGSSRHIFAEYYKIGSDFDTFLKKQSPTLQTLLYVDSNRPMPCLSKFSSLRALQPLILKELPFRPRHVQHLRYLNFSRNMEIEELPEEISILYNLQTLNLSHCNDLRRLPKGMKYMASLRHLYTNGCQSLECMPPDLGQLASLQTMTYFVVGAKPGCSTVKELQNLNLHGELELCGLQYVSEEDAEAATLGMKEKLTHLSLEWSGDHHEEPFPDCHKKVLDALKPHDGLLMLRIVSYKGTGLPRWATNLTVLKNLVELHLVCCTMCEEFPLFCHLRALQVLHLRRLDKLQYLCKDTVSARFPELRELQLHDLERLERWVLAEGTEEEELTFPLLRHLEIKNCPKLTTLPEAPKLQVLKVAEVKEHLSLLIVKSGYMFSLSELEMSVSDTKAVPASQDLQLCQDVEATLSEMILSGCDFFFPSSPPQPPIGIWNCFGQLIILAIKSCDTLIYWPDQVFGSLVSLKQLRVASCSKLIGPTPLKQDPTQLRYQLLPHLRNLSIFDCGRLRELFILPPSLTYIAILNCSNLEFILAKEDAELEHLDRFTPSEHCNDLVSTSMPKQFPLPRLECLAICSCHKMEALLYLPPSLEHLQIQSCHNLHTVSGQLDGLMGLYVANCNKLESLDSAGDSPLLEDLNVKHCKRLASLSIGLYRYSQFRTFAIEYCPAMNMKPIYERQQQVGSLEHRWNMSRAHSSDPAEGPKWRDPKSWKYAIPGHRYQRY</sequence>
<dbReference type="KEGG" id="bdi:100825534"/>
<dbReference type="InterPro" id="IPR036388">
    <property type="entry name" value="WH-like_DNA-bd_sf"/>
</dbReference>
<dbReference type="InterPro" id="IPR058922">
    <property type="entry name" value="WHD_DRP"/>
</dbReference>
<evidence type="ECO:0000313" key="11">
    <source>
        <dbReference type="EMBL" id="KQJ86490.1"/>
    </source>
</evidence>
<dbReference type="Gene3D" id="1.10.10.10">
    <property type="entry name" value="Winged helix-like DNA-binding domain superfamily/Winged helix DNA-binding domain"/>
    <property type="match status" value="1"/>
</dbReference>
<dbReference type="GO" id="GO:0098542">
    <property type="term" value="P:defense response to other organism"/>
    <property type="evidence" value="ECO:0000318"/>
    <property type="project" value="GO_Central"/>
</dbReference>
<dbReference type="GO" id="GO:0009626">
    <property type="term" value="P:plant-type hypersensitive response"/>
    <property type="evidence" value="ECO:0007669"/>
    <property type="project" value="UniProtKB-ARBA"/>
</dbReference>
<dbReference type="RefSeq" id="XP_003575803.1">
    <property type="nucleotide sequence ID" value="XM_003575755.4"/>
</dbReference>
<dbReference type="SUPFAM" id="SSF52058">
    <property type="entry name" value="L domain-like"/>
    <property type="match status" value="2"/>
</dbReference>
<feature type="domain" description="Disease resistance N-terminal" evidence="8">
    <location>
        <begin position="10"/>
        <end position="94"/>
    </location>
</feature>
<feature type="domain" description="Disease resistance protein winged helix" evidence="9">
    <location>
        <begin position="423"/>
        <end position="504"/>
    </location>
</feature>
<dbReference type="Pfam" id="PF23559">
    <property type="entry name" value="WHD_DRP"/>
    <property type="match status" value="1"/>
</dbReference>
<keyword evidence="3" id="KW-0677">Repeat</keyword>
<proteinExistence type="inferred from homology"/>
<feature type="domain" description="NB-ARC" evidence="7">
    <location>
        <begin position="177"/>
        <end position="341"/>
    </location>
</feature>
<dbReference type="STRING" id="15368.I1IHW7"/>
<dbReference type="InterPro" id="IPR056789">
    <property type="entry name" value="LRR_R13L1-DRL21"/>
</dbReference>
<dbReference type="Pfam" id="PF18052">
    <property type="entry name" value="Rx_N"/>
    <property type="match status" value="1"/>
</dbReference>
<dbReference type="InterPro" id="IPR027417">
    <property type="entry name" value="P-loop_NTPase"/>
</dbReference>
<dbReference type="InterPro" id="IPR042197">
    <property type="entry name" value="Apaf_helical"/>
</dbReference>
<gene>
    <name evidence="12" type="primary">LOC100825534</name>
    <name evidence="11" type="ORF">BRADI_4g05870v3</name>
</gene>
<dbReference type="Gene3D" id="1.10.8.430">
    <property type="entry name" value="Helical domain of apoptotic protease-activating factors"/>
    <property type="match status" value="1"/>
</dbReference>
<dbReference type="PANTHER" id="PTHR36766:SF55">
    <property type="entry name" value="OS11G0492900 PROTEIN"/>
    <property type="match status" value="1"/>
</dbReference>
<dbReference type="InterPro" id="IPR002182">
    <property type="entry name" value="NB-ARC"/>
</dbReference>
<dbReference type="Gene3D" id="3.40.50.300">
    <property type="entry name" value="P-loop containing nucleotide triphosphate hydrolases"/>
    <property type="match status" value="1"/>
</dbReference>
<name>I1IHW7_BRADI</name>
<dbReference type="GO" id="GO:0005524">
    <property type="term" value="F:ATP binding"/>
    <property type="evidence" value="ECO:0007669"/>
    <property type="project" value="UniProtKB-KW"/>
</dbReference>
<dbReference type="Gene3D" id="1.20.5.4130">
    <property type="match status" value="1"/>
</dbReference>
<evidence type="ECO:0000313" key="13">
    <source>
        <dbReference type="Proteomes" id="UP000008810"/>
    </source>
</evidence>
<evidence type="ECO:0000256" key="1">
    <source>
        <dbReference type="ARBA" id="ARBA00008894"/>
    </source>
</evidence>
<evidence type="ECO:0000259" key="10">
    <source>
        <dbReference type="Pfam" id="PF25019"/>
    </source>
</evidence>
<dbReference type="InterPro" id="IPR041118">
    <property type="entry name" value="Rx_N"/>
</dbReference>
<dbReference type="Gene3D" id="3.80.10.10">
    <property type="entry name" value="Ribonuclease Inhibitor"/>
    <property type="match status" value="2"/>
</dbReference>
<dbReference type="AlphaFoldDB" id="I1IHW7"/>
<dbReference type="PANTHER" id="PTHR36766">
    <property type="entry name" value="PLANT BROAD-SPECTRUM MILDEW RESISTANCE PROTEIN RPW8"/>
    <property type="match status" value="1"/>
</dbReference>
<keyword evidence="4" id="KW-0547">Nucleotide-binding</keyword>
<protein>
    <submittedName>
        <fullName evidence="11 12">Uncharacterized protein</fullName>
    </submittedName>
</protein>
<evidence type="ECO:0000256" key="3">
    <source>
        <dbReference type="ARBA" id="ARBA00022737"/>
    </source>
</evidence>